<dbReference type="SUPFAM" id="SSF46785">
    <property type="entry name" value="Winged helix' DNA-binding domain"/>
    <property type="match status" value="1"/>
</dbReference>
<evidence type="ECO:0000256" key="2">
    <source>
        <dbReference type="ARBA" id="ARBA00023125"/>
    </source>
</evidence>
<dbReference type="SMART" id="SM00347">
    <property type="entry name" value="HTH_MARR"/>
    <property type="match status" value="1"/>
</dbReference>
<dbReference type="PRINTS" id="PR00598">
    <property type="entry name" value="HTHMARR"/>
</dbReference>
<dbReference type="Pfam" id="PF01047">
    <property type="entry name" value="MarR"/>
    <property type="match status" value="1"/>
</dbReference>
<name>A0A6N4TLN0_9FIRM</name>
<keyword evidence="2" id="KW-0238">DNA-binding</keyword>
<dbReference type="GO" id="GO:0003677">
    <property type="term" value="F:DNA binding"/>
    <property type="evidence" value="ECO:0007669"/>
    <property type="project" value="UniProtKB-KW"/>
</dbReference>
<dbReference type="Proteomes" id="UP000464754">
    <property type="component" value="Chromosome"/>
</dbReference>
<feature type="domain" description="HTH marR-type" evidence="4">
    <location>
        <begin position="1"/>
        <end position="136"/>
    </location>
</feature>
<evidence type="ECO:0000256" key="1">
    <source>
        <dbReference type="ARBA" id="ARBA00023015"/>
    </source>
</evidence>
<organism evidence="5 6">
    <name type="scientific">Amedibacterium intestinale</name>
    <dbReference type="NCBI Taxonomy" id="2583452"/>
    <lineage>
        <taxon>Bacteria</taxon>
        <taxon>Bacillati</taxon>
        <taxon>Bacillota</taxon>
        <taxon>Erysipelotrichia</taxon>
        <taxon>Erysipelotrichales</taxon>
        <taxon>Erysipelotrichaceae</taxon>
        <taxon>Amedibacterium</taxon>
    </lineage>
</organism>
<dbReference type="InterPro" id="IPR036388">
    <property type="entry name" value="WH-like_DNA-bd_sf"/>
</dbReference>
<dbReference type="Gene3D" id="1.10.10.10">
    <property type="entry name" value="Winged helix-like DNA-binding domain superfamily/Winged helix DNA-binding domain"/>
    <property type="match status" value="1"/>
</dbReference>
<dbReference type="GO" id="GO:0003700">
    <property type="term" value="F:DNA-binding transcription factor activity"/>
    <property type="evidence" value="ECO:0007669"/>
    <property type="project" value="InterPro"/>
</dbReference>
<dbReference type="AlphaFoldDB" id="A0A6N4TLN0"/>
<dbReference type="RefSeq" id="WP_115716142.1">
    <property type="nucleotide sequence ID" value="NZ_AP019695.1"/>
</dbReference>
<dbReference type="PANTHER" id="PTHR42756">
    <property type="entry name" value="TRANSCRIPTIONAL REGULATOR, MARR"/>
    <property type="match status" value="1"/>
</dbReference>
<dbReference type="InterPro" id="IPR000835">
    <property type="entry name" value="HTH_MarR-typ"/>
</dbReference>
<proteinExistence type="predicted"/>
<dbReference type="PROSITE" id="PS50995">
    <property type="entry name" value="HTH_MARR_2"/>
    <property type="match status" value="1"/>
</dbReference>
<keyword evidence="3" id="KW-0804">Transcription</keyword>
<sequence>MLLKDTLNHFFYTMSVNELQLMNEKFKNLNITYNSLLYLDLIAQTPKCTITQLAQTLHISKSAVTLKVNELVKQGLLIKQQSKQDKRVYYLHLEEEIKDIYTQYDKALYKAMQKVNEQFSIEEQEIFSKILKEIEESYIKEIFNGK</sequence>
<keyword evidence="6" id="KW-1185">Reference proteome</keyword>
<dbReference type="PANTHER" id="PTHR42756:SF1">
    <property type="entry name" value="TRANSCRIPTIONAL REPRESSOR OF EMRAB OPERON"/>
    <property type="match status" value="1"/>
</dbReference>
<accession>A0A6N4TLN0</accession>
<protein>
    <recommendedName>
        <fullName evidence="4">HTH marR-type domain-containing protein</fullName>
    </recommendedName>
</protein>
<evidence type="ECO:0000313" key="5">
    <source>
        <dbReference type="EMBL" id="BBK23325.1"/>
    </source>
</evidence>
<evidence type="ECO:0000256" key="3">
    <source>
        <dbReference type="ARBA" id="ARBA00023163"/>
    </source>
</evidence>
<dbReference type="KEGG" id="aarg:Aargi30884_22280"/>
<reference evidence="6" key="1">
    <citation type="submission" date="2019-05" db="EMBL/GenBank/DDBJ databases">
        <title>Complete genome sequencing of Absiella argi strain JCM 30884.</title>
        <authorList>
            <person name="Sakamoto M."/>
            <person name="Murakami T."/>
            <person name="Mori H."/>
        </authorList>
    </citation>
    <scope>NUCLEOTIDE SEQUENCE [LARGE SCALE GENOMIC DNA]</scope>
    <source>
        <strain evidence="6">JCM 30884</strain>
    </source>
</reference>
<evidence type="ECO:0000259" key="4">
    <source>
        <dbReference type="PROSITE" id="PS50995"/>
    </source>
</evidence>
<dbReference type="InterPro" id="IPR036390">
    <property type="entry name" value="WH_DNA-bd_sf"/>
</dbReference>
<dbReference type="EMBL" id="AP019695">
    <property type="protein sequence ID" value="BBK23325.1"/>
    <property type="molecule type" value="Genomic_DNA"/>
</dbReference>
<keyword evidence="1" id="KW-0805">Transcription regulation</keyword>
<gene>
    <name evidence="5" type="ORF">Aargi30884_22280</name>
</gene>
<evidence type="ECO:0000313" key="6">
    <source>
        <dbReference type="Proteomes" id="UP000464754"/>
    </source>
</evidence>